<dbReference type="Pfam" id="PF00202">
    <property type="entry name" value="Aminotran_3"/>
    <property type="match status" value="1"/>
</dbReference>
<dbReference type="SUPFAM" id="SSF56112">
    <property type="entry name" value="Protein kinase-like (PK-like)"/>
    <property type="match status" value="1"/>
</dbReference>
<dbReference type="InterPro" id="IPR011009">
    <property type="entry name" value="Kinase-like_dom_sf"/>
</dbReference>
<comment type="similarity">
    <text evidence="2">Belongs to the class-III pyridoxal-phosphate-dependent aminotransferase family.</text>
</comment>
<evidence type="ECO:0000256" key="2">
    <source>
        <dbReference type="ARBA" id="ARBA00008954"/>
    </source>
</evidence>
<dbReference type="AlphaFoldDB" id="A0AAF1KH26"/>
<keyword evidence="5" id="KW-0032">Aminotransferase</keyword>
<accession>A0AAF1KH26</accession>
<proteinExistence type="inferred from homology"/>
<dbReference type="RefSeq" id="WP_111216058.1">
    <property type="nucleotide sequence ID" value="NZ_CP117255.1"/>
</dbReference>
<dbReference type="PANTHER" id="PTHR45688:SF13">
    <property type="entry name" value="ALANINE--GLYOXYLATE AMINOTRANSFERASE 2-LIKE"/>
    <property type="match status" value="1"/>
</dbReference>
<reference evidence="5 6" key="1">
    <citation type="journal article" date="2018" name="Sci. Rep.">
        <title>Rhizobium tumorigenes sp. nov., a novel plant tumorigenic bacterium isolated from cane gall tumors on thornless blackberry.</title>
        <authorList>
            <person name="Kuzmanovi N."/>
            <person name="Smalla K."/>
            <person name="Gronow S."/>
            <person name="PuBawska J."/>
        </authorList>
    </citation>
    <scope>NUCLEOTIDE SEQUENCE [LARGE SCALE GENOMIC DNA]</scope>
    <source>
        <strain evidence="5 6">1078</strain>
    </source>
</reference>
<organism evidence="5 6">
    <name type="scientific">Rhizobium tumorigenes</name>
    <dbReference type="NCBI Taxonomy" id="2041385"/>
    <lineage>
        <taxon>Bacteria</taxon>
        <taxon>Pseudomonadati</taxon>
        <taxon>Pseudomonadota</taxon>
        <taxon>Alphaproteobacteria</taxon>
        <taxon>Hyphomicrobiales</taxon>
        <taxon>Rhizobiaceae</taxon>
        <taxon>Rhizobium/Agrobacterium group</taxon>
        <taxon>Rhizobium</taxon>
    </lineage>
</organism>
<dbReference type="InterPro" id="IPR005814">
    <property type="entry name" value="Aminotrans_3"/>
</dbReference>
<dbReference type="InterPro" id="IPR015424">
    <property type="entry name" value="PyrdxlP-dep_Trfase"/>
</dbReference>
<evidence type="ECO:0000259" key="4">
    <source>
        <dbReference type="Pfam" id="PF01636"/>
    </source>
</evidence>
<dbReference type="Gene3D" id="3.40.640.10">
    <property type="entry name" value="Type I PLP-dependent aspartate aminotransferase-like (Major domain)"/>
    <property type="match status" value="1"/>
</dbReference>
<dbReference type="InterPro" id="IPR015422">
    <property type="entry name" value="PyrdxlP-dep_Trfase_small"/>
</dbReference>
<dbReference type="InterPro" id="IPR015421">
    <property type="entry name" value="PyrdxlP-dep_Trfase_major"/>
</dbReference>
<dbReference type="InterPro" id="IPR002575">
    <property type="entry name" value="Aminoglycoside_PTrfase"/>
</dbReference>
<keyword evidence="6" id="KW-1185">Reference proteome</keyword>
<dbReference type="Gene3D" id="3.90.1200.10">
    <property type="match status" value="1"/>
</dbReference>
<keyword evidence="3" id="KW-0663">Pyridoxal phosphate</keyword>
<evidence type="ECO:0000256" key="3">
    <source>
        <dbReference type="ARBA" id="ARBA00022898"/>
    </source>
</evidence>
<feature type="domain" description="Aminoglycoside phosphotransferase" evidence="4">
    <location>
        <begin position="40"/>
        <end position="276"/>
    </location>
</feature>
<dbReference type="PANTHER" id="PTHR45688">
    <property type="match status" value="1"/>
</dbReference>
<dbReference type="GO" id="GO:0008483">
    <property type="term" value="F:transaminase activity"/>
    <property type="evidence" value="ECO:0007669"/>
    <property type="project" value="UniProtKB-KW"/>
</dbReference>
<dbReference type="CDD" id="cd00610">
    <property type="entry name" value="OAT_like"/>
    <property type="match status" value="1"/>
</dbReference>
<evidence type="ECO:0000256" key="1">
    <source>
        <dbReference type="ARBA" id="ARBA00001933"/>
    </source>
</evidence>
<comment type="cofactor">
    <cofactor evidence="1">
        <name>pyridoxal 5'-phosphate</name>
        <dbReference type="ChEBI" id="CHEBI:597326"/>
    </cofactor>
</comment>
<dbReference type="GO" id="GO:0030170">
    <property type="term" value="F:pyridoxal phosphate binding"/>
    <property type="evidence" value="ECO:0007669"/>
    <property type="project" value="InterPro"/>
</dbReference>
<sequence length="984" mass="105408">MTDQALVNRMQLPRPEVTAADAAEIAATYYGLSGEFIELGSQQDRNFRLDTGEARYVLKICHADYATVELEAQNAALRYLRAMDGAPRVPEIIPTVGGAEIVALSISDQDLQIRLLSYVEGQGLTRRKHLPTATVAALGTLCAGLAKSLSGFDHHGLDRTLQWDLRRAGPVAVHLLSAITNHEARDRIAKAMVTAVKRIQPLATQLRVQPVHHDVTGDNVVARPDGYGNLIPDGVIDFGDIIKGWVVGDLAVTCASLLHHADGDPLFILPTVAAYHAVMPLSGVELQALWPLIVARAVILVASSEQQLAIDPDNSYVRDNIVLEREIFEVATSTNADFMDAAILRAVGIDPPPIDTSAWMPLLESIDTADILSLNLSTTSPLLDDGNWLEPDIDWRLLAKAASETGLAATRYGEFRLSLTEPLALQPPKNFALHCDVCLPAGTIVNAPFAGSIINDNQHLVLVGLDVCLHLDGIACSLEDNAEIAAGYALGTIAGNEGSVGGLRVQLCRSPALVPPLLCARHAAPAWSALCPSPSALLGPGVEAPKGSGAEKLACRMSHLAASQKHYYSNPPQIERGWREYLFDVEGRTYLDMINNVTILGHAHPRLNAAIGRQWSLLNTNSRFHYAAIADFSERLAALAPKGLDCVFLVNSGSEANDLALRLAWAYTGARNMLCLKEGYHGWSVASDAVSTSLADNPQALTTRPDWVHAAPAPNSFRGQFRGPDAGNAYVEATRPLIDAVRESGEGLAGVIAESLCGNAGGIVLPDGYLSQIYALVRDAGGVCIADEVQIGYGRLGDFFWGFEQQGVVPDIITIAKGMGNGHPLGAVITSRPIADALERQGYFFSSTGGSPVSSIVGMTVLDILEDEALQNNARVVGEHLKARMVSMIERFPLIGAVHGMGLYLGLELITDRDSLAPATMEAAVLCDRLLELGVIVQPTGDHLNVLKIKPPLCISRESAEFFLQALEKALIEASESLGWAVNH</sequence>
<dbReference type="KEGG" id="rtu:PR017_16755"/>
<name>A0AAF1KH26_9HYPH</name>
<dbReference type="SUPFAM" id="SSF53383">
    <property type="entry name" value="PLP-dependent transferases"/>
    <property type="match status" value="1"/>
</dbReference>
<evidence type="ECO:0000313" key="5">
    <source>
        <dbReference type="EMBL" id="WFR95400.1"/>
    </source>
</evidence>
<evidence type="ECO:0000313" key="6">
    <source>
        <dbReference type="Proteomes" id="UP000249499"/>
    </source>
</evidence>
<protein>
    <submittedName>
        <fullName evidence="5">Aminotransferase</fullName>
    </submittedName>
</protein>
<dbReference type="Gene3D" id="3.90.1150.10">
    <property type="entry name" value="Aspartate Aminotransferase, domain 1"/>
    <property type="match status" value="1"/>
</dbReference>
<dbReference type="NCBIfam" id="NF004800">
    <property type="entry name" value="PRK06149.1"/>
    <property type="match status" value="1"/>
</dbReference>
<dbReference type="PROSITE" id="PS00600">
    <property type="entry name" value="AA_TRANSFER_CLASS_3"/>
    <property type="match status" value="1"/>
</dbReference>
<dbReference type="Proteomes" id="UP000249499">
    <property type="component" value="Chromosome"/>
</dbReference>
<dbReference type="EMBL" id="CP117255">
    <property type="protein sequence ID" value="WFR95400.1"/>
    <property type="molecule type" value="Genomic_DNA"/>
</dbReference>
<gene>
    <name evidence="5" type="ORF">PR017_16755</name>
</gene>
<reference evidence="6" key="2">
    <citation type="journal article" date="2023" name="MicrobiologyOpen">
        <title>Genomics of the tumorigenes clade of the family Rhizobiaceae and description of Rhizobium rhododendri sp. nov.</title>
        <authorList>
            <person name="Kuzmanovic N."/>
            <person name="diCenzo G.C."/>
            <person name="Bunk B."/>
            <person name="Sproeer C."/>
            <person name="Fruehling A."/>
            <person name="Neumann-Schaal M."/>
            <person name="Overmann J."/>
            <person name="Smalla K."/>
        </authorList>
    </citation>
    <scope>NUCLEOTIDE SEQUENCE [LARGE SCALE GENOMIC DNA]</scope>
    <source>
        <strain evidence="6">1078</strain>
    </source>
</reference>
<dbReference type="InterPro" id="IPR049704">
    <property type="entry name" value="Aminotrans_3_PPA_site"/>
</dbReference>
<keyword evidence="5" id="KW-0808">Transferase</keyword>
<dbReference type="Pfam" id="PF01636">
    <property type="entry name" value="APH"/>
    <property type="match status" value="1"/>
</dbReference>